<evidence type="ECO:0000259" key="1">
    <source>
        <dbReference type="Pfam" id="PF20961"/>
    </source>
</evidence>
<reference evidence="2 3" key="1">
    <citation type="submission" date="2017-01" db="EMBL/GenBank/DDBJ databases">
        <title>Complete Genome Sequence of Vibrio Parahaemolyticus Bacteriophage pTD1.</title>
        <authorList>
            <person name="Midorikawa Y."/>
            <person name="Sano M."/>
        </authorList>
    </citation>
    <scope>NUCLEOTIDE SEQUENCE [LARGE SCALE GENOMIC DNA]</scope>
    <source>
        <strain evidence="2">PTD1</strain>
    </source>
</reference>
<sequence>MSFTNIVPGQVRNQGIGDDSRPVVVPQLATYPCNFPVISMVTPKGPLGQKYINTRDHGDIYGDVQDVDGPYYNPIAALIHSLSSGGQASFGQRRLTANKEIARVAIGVKVTKGKVQQYKRDDAQQFILDDAGKRVPVTDGTTEHEGLKIEHVLMDTTDLAYKGLKPVEGTGATEEENFTIYPLYELPAGIGDLYNRMGHYAGVNPSADFQQIANFVSEFGVFPFTIKLYEKSVYGTPVMAKTLINTEEAPFTLFDLRANGVRYSMKEAIGAYTGATANRPITPRPAPFYEAHVYNDSIETLAKLMFGVEEKAMPDNLVYLEGVKPYKQMNPLTAVTHEGIPYYAIEIATESRLFNMGAQLDAKGGISPFLTKEYQVPEGVTLSREYNLNPANGPVEELNRKDAWAVTQALYLADLMEYRKSLEITDWTRNRQSIIFDVGFNSDIVDEQIQLLAARKDHVAVFASAEWLKNATIQEHYSRQTYITNRLRLIPESEKYGTPACRAMIAMWEMNKINEESSEAFSHVLDIAYHMALLGGNAQGQLIKANSPDHADNRILSTMFNPTVDIEADPVAAANFDNGACTLRPYNQEQLYRPALPTVYPHSDSVLKDWTTVFTSVCVEKIIQDTWTLVSGDTTITSEEYAAIVKDRAETECRERLGTMYEDLVIEPTYNEGGPDSRSVLYVTGYVAFRKGKYMMDMSLVARNEQDLVTEG</sequence>
<dbReference type="Pfam" id="PF20961">
    <property type="entry name" value="phiKZ_gp29PR"/>
    <property type="match status" value="1"/>
</dbReference>
<dbReference type="OrthoDB" id="1124at10239"/>
<evidence type="ECO:0000313" key="3">
    <source>
        <dbReference type="Proteomes" id="UP000221243"/>
    </source>
</evidence>
<dbReference type="KEGG" id="vg:40075180"/>
<organism evidence="2 3">
    <name type="scientific">Vibrio phage pTD1</name>
    <dbReference type="NCBI Taxonomy" id="1938577"/>
    <lineage>
        <taxon>Viruses</taxon>
        <taxon>Duplodnaviria</taxon>
        <taxon>Heunggongvirae</taxon>
        <taxon>Uroviricota</taxon>
        <taxon>Caudoviricetes</taxon>
        <taxon>Chimalliviridae</taxon>
        <taxon>Gorgonvirinae</taxon>
        <taxon>Tidunavirus</taxon>
        <taxon>Tidunavirus pTD1</taxon>
    </lineage>
</organism>
<name>A0A1Q2U341_9CAUD</name>
<dbReference type="Proteomes" id="UP000221243">
    <property type="component" value="Segment"/>
</dbReference>
<protein>
    <submittedName>
        <fullName evidence="2">Phage protein</fullName>
    </submittedName>
</protein>
<dbReference type="InterPro" id="IPR048712">
    <property type="entry name" value="Gp29_gp29PR"/>
</dbReference>
<dbReference type="GeneID" id="40075180"/>
<keyword evidence="3" id="KW-1185">Reference proteome</keyword>
<evidence type="ECO:0000313" key="2">
    <source>
        <dbReference type="EMBL" id="BAW98373.1"/>
    </source>
</evidence>
<dbReference type="RefSeq" id="YP_009599451.1">
    <property type="nucleotide sequence ID" value="NC_041916.1"/>
</dbReference>
<dbReference type="EMBL" id="AP017972">
    <property type="protein sequence ID" value="BAW98373.1"/>
    <property type="molecule type" value="Genomic_DNA"/>
</dbReference>
<feature type="domain" description="Tail sheath protein gp29 gp29PR" evidence="1">
    <location>
        <begin position="145"/>
        <end position="349"/>
    </location>
</feature>
<proteinExistence type="predicted"/>
<accession>A0A1Q2U341</accession>